<keyword evidence="9" id="KW-1185">Reference proteome</keyword>
<evidence type="ECO:0000256" key="5">
    <source>
        <dbReference type="ARBA" id="ARBA00023849"/>
    </source>
</evidence>
<evidence type="ECO:0000256" key="7">
    <source>
        <dbReference type="ARBA" id="ARBA00032129"/>
    </source>
</evidence>
<evidence type="ECO:0000256" key="1">
    <source>
        <dbReference type="ARBA" id="ARBA00004496"/>
    </source>
</evidence>
<name>A0ABP0VS41_9BRYO</name>
<evidence type="ECO:0000313" key="8">
    <source>
        <dbReference type="EMBL" id="CAK9257299.1"/>
    </source>
</evidence>
<dbReference type="InterPro" id="IPR032801">
    <property type="entry name" value="PXL2A/B/C"/>
</dbReference>
<sequence>MASFELPEFVGNGILKDHMDTLLADGWDDVPTLKMMSPDDMDLLQLTQLQRDALELRIYLHDRSLMQYADKLEASGRNLSELLNTQPSVLTSEYGMKRGHVARFVDRASACGIEMPSTLSLPARKRTLTHQGMRMTYNKNDNNNGGKSSSIIKSGFQDPVVLRKIEGAPTASKGIYSAAPNNSAHCCGLLSPHLGPEEVTRLSVLEKIMIQKLTPEHKKGNNPFKASQPIKLPPPSKASELWANQPTLILCLRRPGCVMCRSEAHQLYARKPIFDAMGIQLVVCLNEHIDAEVRAFWPRYWGGIVVVDEKREFFKALGGGQLNEENVITGFIFNATARANWKRARATGIEFNSNGEGNIKGGLYIIRAGNGGVAYQFVERNFGDWAPLEEVLKVCGEIQQKQQSKQASQATNQKTT</sequence>
<comment type="similarity">
    <text evidence="4">Belongs to the peroxiredoxin-like PRXL2 family. PRXL2A subfamily.</text>
</comment>
<evidence type="ECO:0000256" key="3">
    <source>
        <dbReference type="ARBA" id="ARBA00023284"/>
    </source>
</evidence>
<dbReference type="Gene3D" id="3.40.30.10">
    <property type="entry name" value="Glutaredoxin"/>
    <property type="match status" value="1"/>
</dbReference>
<reference evidence="8" key="1">
    <citation type="submission" date="2024-02" db="EMBL/GenBank/DDBJ databases">
        <authorList>
            <consortium name="ELIXIR-Norway"/>
            <consortium name="Elixir Norway"/>
        </authorList>
    </citation>
    <scope>NUCLEOTIDE SEQUENCE</scope>
</reference>
<dbReference type="Proteomes" id="UP001497444">
    <property type="component" value="Chromosome 10"/>
</dbReference>
<keyword evidence="3" id="KW-0676">Redox-active center</keyword>
<accession>A0ABP0VS41</accession>
<dbReference type="EMBL" id="OZ020105">
    <property type="protein sequence ID" value="CAK9257299.1"/>
    <property type="molecule type" value="Genomic_DNA"/>
</dbReference>
<evidence type="ECO:0000313" key="9">
    <source>
        <dbReference type="Proteomes" id="UP001497444"/>
    </source>
</evidence>
<keyword evidence="2" id="KW-0963">Cytoplasm</keyword>
<evidence type="ECO:0000256" key="6">
    <source>
        <dbReference type="ARBA" id="ARBA00032058"/>
    </source>
</evidence>
<protein>
    <recommendedName>
        <fullName evidence="5">Peroxiredoxin-like 2A</fullName>
    </recommendedName>
    <alternativeName>
        <fullName evidence="7">Peroxiredoxin-like 2 activated in M-CSF stimulated monocytes</fullName>
    </alternativeName>
    <alternativeName>
        <fullName evidence="6">Redox-regulatory protein FAM213A</fullName>
    </alternativeName>
</protein>
<dbReference type="PANTHER" id="PTHR28630">
    <property type="match status" value="1"/>
</dbReference>
<organism evidence="8 9">
    <name type="scientific">Sphagnum jensenii</name>
    <dbReference type="NCBI Taxonomy" id="128206"/>
    <lineage>
        <taxon>Eukaryota</taxon>
        <taxon>Viridiplantae</taxon>
        <taxon>Streptophyta</taxon>
        <taxon>Embryophyta</taxon>
        <taxon>Bryophyta</taxon>
        <taxon>Sphagnophytina</taxon>
        <taxon>Sphagnopsida</taxon>
        <taxon>Sphagnales</taxon>
        <taxon>Sphagnaceae</taxon>
        <taxon>Sphagnum</taxon>
    </lineage>
</organism>
<evidence type="ECO:0000256" key="4">
    <source>
        <dbReference type="ARBA" id="ARBA00023787"/>
    </source>
</evidence>
<dbReference type="Pfam" id="PF13911">
    <property type="entry name" value="AhpC-TSA_2"/>
    <property type="match status" value="1"/>
</dbReference>
<gene>
    <name evidence="8" type="ORF">CSSPJE1EN1_LOCUS2777</name>
</gene>
<comment type="subcellular location">
    <subcellularLocation>
        <location evidence="1">Cytoplasm</location>
    </subcellularLocation>
</comment>
<dbReference type="PANTHER" id="PTHR28630:SF31">
    <property type="entry name" value="PEROXIREDOXIN-LIKE 2A"/>
    <property type="match status" value="1"/>
</dbReference>
<proteinExistence type="inferred from homology"/>
<evidence type="ECO:0000256" key="2">
    <source>
        <dbReference type="ARBA" id="ARBA00022490"/>
    </source>
</evidence>